<feature type="transmembrane region" description="Helical" evidence="1">
    <location>
        <begin position="105"/>
        <end position="124"/>
    </location>
</feature>
<dbReference type="STRING" id="488535.SAMN04487963_3457"/>
<keyword evidence="3" id="KW-1185">Reference proteome</keyword>
<accession>A0A1I4T2Y5</accession>
<keyword evidence="1" id="KW-1133">Transmembrane helix</keyword>
<reference evidence="3" key="1">
    <citation type="submission" date="2016-10" db="EMBL/GenBank/DDBJ databases">
        <authorList>
            <person name="Varghese N."/>
            <person name="Submissions S."/>
        </authorList>
    </citation>
    <scope>NUCLEOTIDE SEQUENCE [LARGE SCALE GENOMIC DNA]</scope>
    <source>
        <strain evidence="3">CGMCC 1.7061</strain>
    </source>
</reference>
<dbReference type="AlphaFoldDB" id="A0A1I4T2Y5"/>
<sequence>MNMVPTTHKVCFALIAIAMTLFFLAYYHSWYINDSLYIYAEKMAWLSSFFSSAEPLESQHWVGNHAGFYEDRAILIMFVISGGIVLVAAALAVCHRLKIGRSRFFIPLTVLCAVMLGTIIKVGYEFGLHNHA</sequence>
<name>A0A1I4T2Y5_9GAMM</name>
<evidence type="ECO:0000313" key="3">
    <source>
        <dbReference type="Proteomes" id="UP000198519"/>
    </source>
</evidence>
<feature type="transmembrane region" description="Helical" evidence="1">
    <location>
        <begin position="73"/>
        <end position="93"/>
    </location>
</feature>
<gene>
    <name evidence="2" type="ORF">SAMN04487963_3457</name>
</gene>
<organism evidence="2 3">
    <name type="scientific">Marinobacter zhejiangensis</name>
    <dbReference type="NCBI Taxonomy" id="488535"/>
    <lineage>
        <taxon>Bacteria</taxon>
        <taxon>Pseudomonadati</taxon>
        <taxon>Pseudomonadota</taxon>
        <taxon>Gammaproteobacteria</taxon>
        <taxon>Pseudomonadales</taxon>
        <taxon>Marinobacteraceae</taxon>
        <taxon>Marinobacter</taxon>
    </lineage>
</organism>
<dbReference type="Proteomes" id="UP000198519">
    <property type="component" value="Unassembled WGS sequence"/>
</dbReference>
<protein>
    <submittedName>
        <fullName evidence="2">Uncharacterized protein</fullName>
    </submittedName>
</protein>
<feature type="transmembrane region" description="Helical" evidence="1">
    <location>
        <begin position="12"/>
        <end position="32"/>
    </location>
</feature>
<evidence type="ECO:0000313" key="2">
    <source>
        <dbReference type="EMBL" id="SFM70930.1"/>
    </source>
</evidence>
<keyword evidence="1" id="KW-0812">Transmembrane</keyword>
<evidence type="ECO:0000256" key="1">
    <source>
        <dbReference type="SAM" id="Phobius"/>
    </source>
</evidence>
<proteinExistence type="predicted"/>
<dbReference type="RefSeq" id="WP_092026055.1">
    <property type="nucleotide sequence ID" value="NZ_FOUE01000006.1"/>
</dbReference>
<dbReference type="EMBL" id="FOUE01000006">
    <property type="protein sequence ID" value="SFM70930.1"/>
    <property type="molecule type" value="Genomic_DNA"/>
</dbReference>
<keyword evidence="1" id="KW-0472">Membrane</keyword>